<dbReference type="GO" id="GO:0008654">
    <property type="term" value="P:phospholipid biosynthetic process"/>
    <property type="evidence" value="ECO:0007669"/>
    <property type="project" value="InterPro"/>
</dbReference>
<feature type="non-terminal residue" evidence="2">
    <location>
        <position position="184"/>
    </location>
</feature>
<proteinExistence type="predicted"/>
<dbReference type="Pfam" id="PF01066">
    <property type="entry name" value="CDP-OH_P_transf"/>
    <property type="match status" value="1"/>
</dbReference>
<gene>
    <name evidence="2" type="ORF">METZ01_LOCUS82673</name>
</gene>
<organism evidence="2">
    <name type="scientific">marine metagenome</name>
    <dbReference type="NCBI Taxonomy" id="408172"/>
    <lineage>
        <taxon>unclassified sequences</taxon>
        <taxon>metagenomes</taxon>
        <taxon>ecological metagenomes</taxon>
    </lineage>
</organism>
<dbReference type="Gene3D" id="1.20.120.1760">
    <property type="match status" value="1"/>
</dbReference>
<reference evidence="2" key="1">
    <citation type="submission" date="2018-05" db="EMBL/GenBank/DDBJ databases">
        <authorList>
            <person name="Lanie J.A."/>
            <person name="Ng W.-L."/>
            <person name="Kazmierczak K.M."/>
            <person name="Andrzejewski T.M."/>
            <person name="Davidsen T.M."/>
            <person name="Wayne K.J."/>
            <person name="Tettelin H."/>
            <person name="Glass J.I."/>
            <person name="Rusch D."/>
            <person name="Podicherti R."/>
            <person name="Tsui H.-C.T."/>
            <person name="Winkler M.E."/>
        </authorList>
    </citation>
    <scope>NUCLEOTIDE SEQUENCE</scope>
</reference>
<keyword evidence="1" id="KW-0472">Membrane</keyword>
<protein>
    <submittedName>
        <fullName evidence="2">Uncharacterized protein</fullName>
    </submittedName>
</protein>
<sequence>MSNPKFISTNVAALLVYGRPPMVFAGMVCAISVMLDRNPYVYYSGAIFLLAAMILDLIDGWFAARFRPQAKLSHLADRIMDKVVYAIVFPMVAVGMMWRYQALAESANFHLEMLHVVFVFVLCVTVLMRDNFAHFMRNFSLRKGGEEEMKEVTRLRTMVAAPIGVVLYIHAFYVPGGPDSSLYS</sequence>
<keyword evidence="1" id="KW-1133">Transmembrane helix</keyword>
<name>A0A381UNS6_9ZZZZ</name>
<feature type="transmembrane region" description="Helical" evidence="1">
    <location>
        <begin position="41"/>
        <end position="62"/>
    </location>
</feature>
<dbReference type="GO" id="GO:0016780">
    <property type="term" value="F:phosphotransferase activity, for other substituted phosphate groups"/>
    <property type="evidence" value="ECO:0007669"/>
    <property type="project" value="InterPro"/>
</dbReference>
<dbReference type="EMBL" id="UINC01006818">
    <property type="protein sequence ID" value="SVA29819.1"/>
    <property type="molecule type" value="Genomic_DNA"/>
</dbReference>
<feature type="transmembrane region" description="Helical" evidence="1">
    <location>
        <begin position="113"/>
        <end position="132"/>
    </location>
</feature>
<accession>A0A381UNS6</accession>
<feature type="transmembrane region" description="Helical" evidence="1">
    <location>
        <begin position="83"/>
        <end position="101"/>
    </location>
</feature>
<evidence type="ECO:0000256" key="1">
    <source>
        <dbReference type="SAM" id="Phobius"/>
    </source>
</evidence>
<dbReference type="InterPro" id="IPR043130">
    <property type="entry name" value="CDP-OH_PTrfase_TM_dom"/>
</dbReference>
<dbReference type="GO" id="GO:0016020">
    <property type="term" value="C:membrane"/>
    <property type="evidence" value="ECO:0007669"/>
    <property type="project" value="InterPro"/>
</dbReference>
<dbReference type="InterPro" id="IPR000462">
    <property type="entry name" value="CDP-OH_P_trans"/>
</dbReference>
<dbReference type="AlphaFoldDB" id="A0A381UNS6"/>
<evidence type="ECO:0000313" key="2">
    <source>
        <dbReference type="EMBL" id="SVA29819.1"/>
    </source>
</evidence>
<keyword evidence="1" id="KW-0812">Transmembrane</keyword>
<feature type="transmembrane region" description="Helical" evidence="1">
    <location>
        <begin position="153"/>
        <end position="174"/>
    </location>
</feature>